<name>A0A0P7YRY9_9CYAN</name>
<dbReference type="EMBL" id="LJZR01000033">
    <property type="protein sequence ID" value="KPQ33350.1"/>
    <property type="molecule type" value="Genomic_DNA"/>
</dbReference>
<comment type="caution">
    <text evidence="2">The sequence shown here is derived from an EMBL/GenBank/DDBJ whole genome shotgun (WGS) entry which is preliminary data.</text>
</comment>
<evidence type="ECO:0000313" key="3">
    <source>
        <dbReference type="Proteomes" id="UP000050465"/>
    </source>
</evidence>
<dbReference type="AlphaFoldDB" id="A0A0P7YRY9"/>
<feature type="compositionally biased region" description="Low complexity" evidence="1">
    <location>
        <begin position="460"/>
        <end position="484"/>
    </location>
</feature>
<sequence>MQLQPSESSANRPSDNRPSANRPSDNRSSANRPSANRPSASRPPFYAEADKILLPDNIATNGRLEGVLARSLKVTTALLPWASQGVLLSPAAAVATVPLSTTSDQQLAYVPAPLGDAIAQNQALLPQVELVPTDQIGFSTVTSSVISSASSSASSSAASTPSTSLLTQGPDGSWTLTYAAQNAQQTQAAVSEIAQATRHARQNCTGGSCKGLEYIDTQLPKARQEVEILQSKIKEFENTHAQQDIAAYKQVLASRQVEIATQKSALVISAEQTQQDILALKIRLAQMGAMGGEVHLADQILAQDADYQSAWKRLQLSERSLLEEFSSATIDATSLNEIYGDYQFQQQALYGIADEALGHYLSNAGDNIPAFVEQAPASLSLLQSLVVMTYESQVEQLRLGTIAQIEQKLETRQRELAGNIGEYEQLQRQLTMAQQLVNQYEQQRSELLSASESSQGAHRQNNAQNGTQTNQQNNPQNNQQNNQQSAGDALNRARLLVPLLPEGSVAQEVIYAILAAGAVAMIAAYRNRNQPMTIPQLALHEPAWSVAIWPPKTVTHHATVASMGSISGHQSDTNSPFMELFGLSILDGESVPDDTGLEDIFTTLLPKEDTEETTEAYEKRILAELLEITGRPLRMVESPVKEEDFDESLLASLNELIGNKTGSDDIESFNQNLSIEIMTRDLQDFIQQSTAENDLARQITARNIESVTLSLEDIDAFAEQAINWAIKDLNLSPLAVELDLAEMELRNQAEMLTSGQNPTRSNEAIAVGVKHPRTLAEAAAI</sequence>
<evidence type="ECO:0000313" key="2">
    <source>
        <dbReference type="EMBL" id="KPQ33350.1"/>
    </source>
</evidence>
<dbReference type="Proteomes" id="UP000050465">
    <property type="component" value="Unassembled WGS sequence"/>
</dbReference>
<feature type="region of interest" description="Disordered" evidence="1">
    <location>
        <begin position="1"/>
        <end position="44"/>
    </location>
</feature>
<feature type="compositionally biased region" description="Low complexity" evidence="1">
    <location>
        <begin position="16"/>
        <end position="44"/>
    </location>
</feature>
<feature type="compositionally biased region" description="Polar residues" evidence="1">
    <location>
        <begin position="1"/>
        <end position="13"/>
    </location>
</feature>
<gene>
    <name evidence="2" type="ORF">HLUCCA11_18695</name>
</gene>
<protein>
    <submittedName>
        <fullName evidence="2">TSC-22/dip/bun family</fullName>
    </submittedName>
</protein>
<reference evidence="2 3" key="1">
    <citation type="submission" date="2015-09" db="EMBL/GenBank/DDBJ databases">
        <title>Identification and resolution of microdiversity through metagenomic sequencing of parallel consortia.</title>
        <authorList>
            <person name="Nelson W.C."/>
            <person name="Romine M.F."/>
            <person name="Lindemann S.R."/>
        </authorList>
    </citation>
    <scope>NUCLEOTIDE SEQUENCE [LARGE SCALE GENOMIC DNA]</scope>
    <source>
        <strain evidence="2">Ana</strain>
    </source>
</reference>
<evidence type="ECO:0000256" key="1">
    <source>
        <dbReference type="SAM" id="MobiDB-lite"/>
    </source>
</evidence>
<feature type="region of interest" description="Disordered" evidence="1">
    <location>
        <begin position="444"/>
        <end position="487"/>
    </location>
</feature>
<proteinExistence type="predicted"/>
<accession>A0A0P7YRY9</accession>
<organism evidence="2 3">
    <name type="scientific">Phormidesmis priestleyi Ana</name>
    <dbReference type="NCBI Taxonomy" id="1666911"/>
    <lineage>
        <taxon>Bacteria</taxon>
        <taxon>Bacillati</taxon>
        <taxon>Cyanobacteriota</taxon>
        <taxon>Cyanophyceae</taxon>
        <taxon>Leptolyngbyales</taxon>
        <taxon>Leptolyngbyaceae</taxon>
        <taxon>Phormidesmis</taxon>
    </lineage>
</organism>
<dbReference type="STRING" id="1666911.HLUCCA11_18695"/>
<feature type="compositionally biased region" description="Polar residues" evidence="1">
    <location>
        <begin position="444"/>
        <end position="459"/>
    </location>
</feature>